<evidence type="ECO:0000313" key="3">
    <source>
        <dbReference type="Proteomes" id="UP000001574"/>
    </source>
</evidence>
<evidence type="ECO:0000313" key="2">
    <source>
        <dbReference type="EMBL" id="ABK65685.1"/>
    </source>
</evidence>
<feature type="region of interest" description="Disordered" evidence="1">
    <location>
        <begin position="97"/>
        <end position="130"/>
    </location>
</feature>
<accession>A0A0H2ZV19</accession>
<evidence type="ECO:0000256" key="1">
    <source>
        <dbReference type="SAM" id="MobiDB-lite"/>
    </source>
</evidence>
<reference evidence="2 3" key="1">
    <citation type="submission" date="2006-10" db="EMBL/GenBank/DDBJ databases">
        <authorList>
            <person name="Fleischmann R.D."/>
            <person name="Dodson R.J."/>
            <person name="Haft D.H."/>
            <person name="Merkel J.S."/>
            <person name="Nelson W.C."/>
            <person name="Fraser C.M."/>
        </authorList>
    </citation>
    <scope>NUCLEOTIDE SEQUENCE [LARGE SCALE GENOMIC DNA]</scope>
    <source>
        <strain evidence="2 3">104</strain>
    </source>
</reference>
<proteinExistence type="predicted"/>
<dbReference type="HOGENOM" id="CLU_1935678_0_0_11"/>
<dbReference type="KEGG" id="mav:MAV_1110"/>
<name>A0A0H2ZV19_MYCA1</name>
<dbReference type="EMBL" id="CP000479">
    <property type="protein sequence ID" value="ABK65685.1"/>
    <property type="molecule type" value="Genomic_DNA"/>
</dbReference>
<dbReference type="AlphaFoldDB" id="A0A0H2ZV19"/>
<gene>
    <name evidence="2" type="ordered locus">MAV_1110</name>
</gene>
<dbReference type="Proteomes" id="UP000001574">
    <property type="component" value="Chromosome"/>
</dbReference>
<organism evidence="2 3">
    <name type="scientific">Mycobacterium avium (strain 104)</name>
    <dbReference type="NCBI Taxonomy" id="243243"/>
    <lineage>
        <taxon>Bacteria</taxon>
        <taxon>Bacillati</taxon>
        <taxon>Actinomycetota</taxon>
        <taxon>Actinomycetes</taxon>
        <taxon>Mycobacteriales</taxon>
        <taxon>Mycobacteriaceae</taxon>
        <taxon>Mycobacterium</taxon>
        <taxon>Mycobacterium avium complex (MAC)</taxon>
    </lineage>
</organism>
<sequence>MFGNHMHDFAIIDSRQSRDHQGGEHFPAQLGLGGGDPAVDAFGSVRFRAEVPGSDGINPHDHSSSYHRGSEALYGMADIVSGHGDQLQADGMTAEHRHSLGGVQVRIPGLPPVTIGPRPTARPAGKGRRG</sequence>
<protein>
    <submittedName>
        <fullName evidence="2">Uncharacterized protein</fullName>
    </submittedName>
</protein>